<organism evidence="1 2">
    <name type="scientific">Kytococcus aerolatus</name>
    <dbReference type="NCBI Taxonomy" id="592308"/>
    <lineage>
        <taxon>Bacteria</taxon>
        <taxon>Bacillati</taxon>
        <taxon>Actinomycetota</taxon>
        <taxon>Actinomycetes</taxon>
        <taxon>Micrococcales</taxon>
        <taxon>Kytococcaceae</taxon>
        <taxon>Kytococcus</taxon>
    </lineage>
</organism>
<dbReference type="PROSITE" id="PS51257">
    <property type="entry name" value="PROKAR_LIPOPROTEIN"/>
    <property type="match status" value="1"/>
</dbReference>
<proteinExistence type="predicted"/>
<sequence>MSPRRPVRGAGRRLVQALVALPGIILLAACIAPDDPEPIDLPAALAEAEAEGPVLVPAEVPDDAFVSWASQVEENGVTHFVMTLNRSPSGLAQWCAAPQEHADVCGEGVSSGTVDGVFWSVSGDVPAEGPLRDGEPTSEWQDLEWVRENGTHAGRG</sequence>
<dbReference type="EMBL" id="FYEZ01000001">
    <property type="protein sequence ID" value="SNC64438.1"/>
    <property type="molecule type" value="Genomic_DNA"/>
</dbReference>
<gene>
    <name evidence="1" type="ORF">SAMN05445756_1111</name>
</gene>
<evidence type="ECO:0008006" key="3">
    <source>
        <dbReference type="Google" id="ProtNLM"/>
    </source>
</evidence>
<evidence type="ECO:0000313" key="2">
    <source>
        <dbReference type="Proteomes" id="UP000198122"/>
    </source>
</evidence>
<evidence type="ECO:0000313" key="1">
    <source>
        <dbReference type="EMBL" id="SNC64438.1"/>
    </source>
</evidence>
<name>A0A212TEE7_9MICO</name>
<reference evidence="1 2" key="1">
    <citation type="submission" date="2017-06" db="EMBL/GenBank/DDBJ databases">
        <authorList>
            <person name="Kim H.J."/>
            <person name="Triplett B.A."/>
        </authorList>
    </citation>
    <scope>NUCLEOTIDE SEQUENCE [LARGE SCALE GENOMIC DNA]</scope>
    <source>
        <strain evidence="1 2">DSM 22179</strain>
    </source>
</reference>
<dbReference type="AlphaFoldDB" id="A0A212TEE7"/>
<keyword evidence="2" id="KW-1185">Reference proteome</keyword>
<protein>
    <recommendedName>
        <fullName evidence="3">Lipoprotein</fullName>
    </recommendedName>
</protein>
<dbReference type="Proteomes" id="UP000198122">
    <property type="component" value="Unassembled WGS sequence"/>
</dbReference>
<accession>A0A212TEE7</accession>